<feature type="domain" description="Mur ligase N-terminal catalytic" evidence="15">
    <location>
        <begin position="14"/>
        <end position="112"/>
    </location>
</feature>
<evidence type="ECO:0000256" key="4">
    <source>
        <dbReference type="ARBA" id="ARBA00022490"/>
    </source>
</evidence>
<keyword evidence="8 14" id="KW-0067">ATP-binding</keyword>
<keyword evidence="7 14" id="KW-0547">Nucleotide-binding</keyword>
<dbReference type="InterPro" id="IPR050061">
    <property type="entry name" value="MurCDEF_pg_biosynth"/>
</dbReference>
<evidence type="ECO:0000256" key="1">
    <source>
        <dbReference type="ARBA" id="ARBA00004496"/>
    </source>
</evidence>
<keyword evidence="5 14" id="KW-0436">Ligase</keyword>
<dbReference type="InterPro" id="IPR005758">
    <property type="entry name" value="UDP-N-AcMur_Ala_ligase_MurC"/>
</dbReference>
<dbReference type="HAMAP" id="MF_00046">
    <property type="entry name" value="MurC"/>
    <property type="match status" value="1"/>
</dbReference>
<dbReference type="Proteomes" id="UP000485484">
    <property type="component" value="Unassembled WGS sequence"/>
</dbReference>
<evidence type="ECO:0000256" key="9">
    <source>
        <dbReference type="ARBA" id="ARBA00022960"/>
    </source>
</evidence>
<dbReference type="GO" id="GO:0008763">
    <property type="term" value="F:UDP-N-acetylmuramate-L-alanine ligase activity"/>
    <property type="evidence" value="ECO:0007669"/>
    <property type="project" value="UniProtKB-UniRule"/>
</dbReference>
<dbReference type="GO" id="GO:0008360">
    <property type="term" value="P:regulation of cell shape"/>
    <property type="evidence" value="ECO:0007669"/>
    <property type="project" value="UniProtKB-KW"/>
</dbReference>
<evidence type="ECO:0000256" key="6">
    <source>
        <dbReference type="ARBA" id="ARBA00022618"/>
    </source>
</evidence>
<comment type="caution">
    <text evidence="18">The sequence shown here is derived from an EMBL/GenBank/DDBJ whole genome shotgun (WGS) entry which is preliminary data.</text>
</comment>
<keyword evidence="6 14" id="KW-0132">Cell division</keyword>
<dbReference type="InterPro" id="IPR013221">
    <property type="entry name" value="Mur_ligase_cen"/>
</dbReference>
<dbReference type="SUPFAM" id="SSF51984">
    <property type="entry name" value="MurCD N-terminal domain"/>
    <property type="match status" value="1"/>
</dbReference>
<keyword evidence="10 14" id="KW-0573">Peptidoglycan synthesis</keyword>
<dbReference type="PANTHER" id="PTHR43445:SF3">
    <property type="entry name" value="UDP-N-ACETYLMURAMATE--L-ALANINE LIGASE"/>
    <property type="match status" value="1"/>
</dbReference>
<keyword evidence="12 14" id="KW-0961">Cell wall biogenesis/degradation</keyword>
<evidence type="ECO:0000259" key="16">
    <source>
        <dbReference type="Pfam" id="PF02875"/>
    </source>
</evidence>
<dbReference type="Gene3D" id="3.90.190.20">
    <property type="entry name" value="Mur ligase, C-terminal domain"/>
    <property type="match status" value="1"/>
</dbReference>
<organism evidence="18">
    <name type="scientific">candidate division TA06 bacterium ADurb.Bin417</name>
    <dbReference type="NCBI Taxonomy" id="1852828"/>
    <lineage>
        <taxon>Bacteria</taxon>
        <taxon>Bacteria division TA06</taxon>
    </lineage>
</organism>
<dbReference type="EC" id="6.3.2.8" evidence="3 14"/>
<evidence type="ECO:0000256" key="13">
    <source>
        <dbReference type="ARBA" id="ARBA00047833"/>
    </source>
</evidence>
<dbReference type="Gene3D" id="3.40.1190.10">
    <property type="entry name" value="Mur-like, catalytic domain"/>
    <property type="match status" value="1"/>
</dbReference>
<evidence type="ECO:0000313" key="18">
    <source>
        <dbReference type="EMBL" id="OPZ92667.1"/>
    </source>
</evidence>
<feature type="domain" description="Mur ligase central" evidence="17">
    <location>
        <begin position="117"/>
        <end position="294"/>
    </location>
</feature>
<comment type="similarity">
    <text evidence="14">Belongs to the MurCDEF family.</text>
</comment>
<dbReference type="Gene3D" id="3.40.50.720">
    <property type="entry name" value="NAD(P)-binding Rossmann-like Domain"/>
    <property type="match status" value="1"/>
</dbReference>
<dbReference type="GO" id="GO:0005524">
    <property type="term" value="F:ATP binding"/>
    <property type="evidence" value="ECO:0007669"/>
    <property type="project" value="UniProtKB-UniRule"/>
</dbReference>
<sequence>MGEILVDLERLERVHFIGIGGIGTSGVARILLGEGKRVTGSDLGDNLLLEQMRRDGARILIGHRADNLPEDAQVVIISAAIPHDNPEILAAQALSIPIITYSQALGSLMRRRFGIAVAGTHGKTSTSAMVAVILKTAGLDPSFVIGGEIPLLGGNSGTGQGRYLVAEACEFRRNFLSLRPRVALVTNIEEDHLDYYKDIEEIEEAFLQFLSRLPTDGFAVVCRESANVQEVVSSLDRPVYTYGFSGADFRAESMELRPDSSAYRAFYREECLGTVTIAVPGIHNILNSLGAFATCRLLGLEPEMIIRGLAAFRGVNRRLEKKGIYRGAVVLDDYGHHPTEIVATLAAIRQFYPAGRLLVVFQPHQYSRTRFFLEDFARSFRLADEVIVPEIYFVRDSEESRRSVSAADLVERLRANGKKAGFFDSFARVVDYLRENLVAGDVLLTLGAGPVHQVGEELLQSEP</sequence>
<proteinExistence type="inferred from homology"/>
<evidence type="ECO:0000256" key="3">
    <source>
        <dbReference type="ARBA" id="ARBA00012211"/>
    </source>
</evidence>
<evidence type="ECO:0000256" key="11">
    <source>
        <dbReference type="ARBA" id="ARBA00023306"/>
    </source>
</evidence>
<evidence type="ECO:0000256" key="10">
    <source>
        <dbReference type="ARBA" id="ARBA00022984"/>
    </source>
</evidence>
<dbReference type="GO" id="GO:0071555">
    <property type="term" value="P:cell wall organization"/>
    <property type="evidence" value="ECO:0007669"/>
    <property type="project" value="UniProtKB-KW"/>
</dbReference>
<evidence type="ECO:0000256" key="8">
    <source>
        <dbReference type="ARBA" id="ARBA00022840"/>
    </source>
</evidence>
<comment type="catalytic activity">
    <reaction evidence="13 14">
        <text>UDP-N-acetyl-alpha-D-muramate + L-alanine + ATP = UDP-N-acetyl-alpha-D-muramoyl-L-alanine + ADP + phosphate + H(+)</text>
        <dbReference type="Rhea" id="RHEA:23372"/>
        <dbReference type="ChEBI" id="CHEBI:15378"/>
        <dbReference type="ChEBI" id="CHEBI:30616"/>
        <dbReference type="ChEBI" id="CHEBI:43474"/>
        <dbReference type="ChEBI" id="CHEBI:57972"/>
        <dbReference type="ChEBI" id="CHEBI:70757"/>
        <dbReference type="ChEBI" id="CHEBI:83898"/>
        <dbReference type="ChEBI" id="CHEBI:456216"/>
        <dbReference type="EC" id="6.3.2.8"/>
    </reaction>
</comment>
<dbReference type="InterPro" id="IPR004101">
    <property type="entry name" value="Mur_ligase_C"/>
</dbReference>
<dbReference type="EMBL" id="MWAK01000078">
    <property type="protein sequence ID" value="OPZ92667.1"/>
    <property type="molecule type" value="Genomic_DNA"/>
</dbReference>
<dbReference type="Pfam" id="PF08245">
    <property type="entry name" value="Mur_ligase_M"/>
    <property type="match status" value="1"/>
</dbReference>
<keyword evidence="4 14" id="KW-0963">Cytoplasm</keyword>
<evidence type="ECO:0000259" key="15">
    <source>
        <dbReference type="Pfam" id="PF01225"/>
    </source>
</evidence>
<evidence type="ECO:0000256" key="14">
    <source>
        <dbReference type="HAMAP-Rule" id="MF_00046"/>
    </source>
</evidence>
<dbReference type="SUPFAM" id="SSF53244">
    <property type="entry name" value="MurD-like peptide ligases, peptide-binding domain"/>
    <property type="match status" value="1"/>
</dbReference>
<evidence type="ECO:0000256" key="12">
    <source>
        <dbReference type="ARBA" id="ARBA00023316"/>
    </source>
</evidence>
<comment type="subcellular location">
    <subcellularLocation>
        <location evidence="1 14">Cytoplasm</location>
    </subcellularLocation>
</comment>
<dbReference type="Pfam" id="PF02875">
    <property type="entry name" value="Mur_ligase_C"/>
    <property type="match status" value="1"/>
</dbReference>
<comment type="pathway">
    <text evidence="2 14">Cell wall biogenesis; peptidoglycan biosynthesis.</text>
</comment>
<dbReference type="UniPathway" id="UPA00219"/>
<dbReference type="NCBIfam" id="TIGR01082">
    <property type="entry name" value="murC"/>
    <property type="match status" value="1"/>
</dbReference>
<name>A0A1V5MHD5_UNCT6</name>
<gene>
    <name evidence="14 18" type="primary">murC</name>
    <name evidence="18" type="ORF">BWY73_00695</name>
</gene>
<accession>A0A1V5MHD5</accession>
<feature type="binding site" evidence="14">
    <location>
        <begin position="119"/>
        <end position="125"/>
    </location>
    <ligand>
        <name>ATP</name>
        <dbReference type="ChEBI" id="CHEBI:30616"/>
    </ligand>
</feature>
<keyword evidence="9 14" id="KW-0133">Cell shape</keyword>
<evidence type="ECO:0000259" key="17">
    <source>
        <dbReference type="Pfam" id="PF08245"/>
    </source>
</evidence>
<reference evidence="18" key="1">
    <citation type="submission" date="2017-02" db="EMBL/GenBank/DDBJ databases">
        <title>Delving into the versatile metabolic prowess of the omnipresent phylum Bacteroidetes.</title>
        <authorList>
            <person name="Nobu M.K."/>
            <person name="Mei R."/>
            <person name="Narihiro T."/>
            <person name="Kuroda K."/>
            <person name="Liu W.-T."/>
        </authorList>
    </citation>
    <scope>NUCLEOTIDE SEQUENCE</scope>
    <source>
        <strain evidence="18">ADurb.Bin417</strain>
    </source>
</reference>
<dbReference type="InterPro" id="IPR036565">
    <property type="entry name" value="Mur-like_cat_sf"/>
</dbReference>
<dbReference type="PANTHER" id="PTHR43445">
    <property type="entry name" value="UDP-N-ACETYLMURAMATE--L-ALANINE LIGASE-RELATED"/>
    <property type="match status" value="1"/>
</dbReference>
<evidence type="ECO:0000256" key="7">
    <source>
        <dbReference type="ARBA" id="ARBA00022741"/>
    </source>
</evidence>
<comment type="function">
    <text evidence="14">Cell wall formation.</text>
</comment>
<dbReference type="SUPFAM" id="SSF53623">
    <property type="entry name" value="MurD-like peptide ligases, catalytic domain"/>
    <property type="match status" value="1"/>
</dbReference>
<evidence type="ECO:0000256" key="5">
    <source>
        <dbReference type="ARBA" id="ARBA00022598"/>
    </source>
</evidence>
<dbReference type="Pfam" id="PF01225">
    <property type="entry name" value="Mur_ligase"/>
    <property type="match status" value="1"/>
</dbReference>
<feature type="domain" description="Mur ligase C-terminal" evidence="16">
    <location>
        <begin position="317"/>
        <end position="449"/>
    </location>
</feature>
<dbReference type="GO" id="GO:0009252">
    <property type="term" value="P:peptidoglycan biosynthetic process"/>
    <property type="evidence" value="ECO:0007669"/>
    <property type="project" value="UniProtKB-UniRule"/>
</dbReference>
<keyword evidence="11 14" id="KW-0131">Cell cycle</keyword>
<dbReference type="GO" id="GO:0051301">
    <property type="term" value="P:cell division"/>
    <property type="evidence" value="ECO:0007669"/>
    <property type="project" value="UniProtKB-KW"/>
</dbReference>
<protein>
    <recommendedName>
        <fullName evidence="3 14">UDP-N-acetylmuramate--L-alanine ligase</fullName>
        <ecNumber evidence="3 14">6.3.2.8</ecNumber>
    </recommendedName>
    <alternativeName>
        <fullName evidence="14">UDP-N-acetylmuramoyl-L-alanine synthetase</fullName>
    </alternativeName>
</protein>
<evidence type="ECO:0000256" key="2">
    <source>
        <dbReference type="ARBA" id="ARBA00004752"/>
    </source>
</evidence>
<dbReference type="InterPro" id="IPR036615">
    <property type="entry name" value="Mur_ligase_C_dom_sf"/>
</dbReference>
<dbReference type="AlphaFoldDB" id="A0A1V5MHD5"/>
<dbReference type="InterPro" id="IPR000713">
    <property type="entry name" value="Mur_ligase_N"/>
</dbReference>
<dbReference type="GO" id="GO:0005737">
    <property type="term" value="C:cytoplasm"/>
    <property type="evidence" value="ECO:0007669"/>
    <property type="project" value="UniProtKB-SubCell"/>
</dbReference>